<keyword evidence="4 7" id="KW-0808">Transferase</keyword>
<dbReference type="Gene3D" id="3.40.50.150">
    <property type="entry name" value="Vaccinia Virus protein VP39"/>
    <property type="match status" value="1"/>
</dbReference>
<evidence type="ECO:0000313" key="11">
    <source>
        <dbReference type="Proteomes" id="UP001268256"/>
    </source>
</evidence>
<feature type="binding site" evidence="7 8">
    <location>
        <position position="38"/>
    </location>
    <ligand>
        <name>S-adenosyl-L-methionine</name>
        <dbReference type="ChEBI" id="CHEBI:59789"/>
    </ligand>
</feature>
<comment type="similarity">
    <text evidence="7">Belongs to the class I-like SAM-binding methyltransferase superfamily. rRNA adenine N(6)-methyltransferase family. RsmA subfamily.</text>
</comment>
<dbReference type="InterPro" id="IPR011530">
    <property type="entry name" value="rRNA_adenine_dimethylase"/>
</dbReference>
<dbReference type="GO" id="GO:0005829">
    <property type="term" value="C:cytosol"/>
    <property type="evidence" value="ECO:0007669"/>
    <property type="project" value="TreeGrafter"/>
</dbReference>
<dbReference type="InterPro" id="IPR020598">
    <property type="entry name" value="rRNA_Ade_methylase_Trfase_N"/>
</dbReference>
<keyword evidence="6 7" id="KW-0694">RNA-binding</keyword>
<dbReference type="Pfam" id="PF00398">
    <property type="entry name" value="RrnaAD"/>
    <property type="match status" value="1"/>
</dbReference>
<dbReference type="GO" id="GO:0003723">
    <property type="term" value="F:RNA binding"/>
    <property type="evidence" value="ECO:0007669"/>
    <property type="project" value="UniProtKB-UniRule"/>
</dbReference>
<dbReference type="Gene3D" id="1.10.8.100">
    <property type="entry name" value="Ribosomal RNA adenine dimethylase-like, domain 2"/>
    <property type="match status" value="1"/>
</dbReference>
<sequence>MVRPQKRFGQHWLQSSRVLGKILQAADLAPQDHVLEIGPGTGVLTRPLLDQAGQVTSVEVDREAHQALTTTLTHPNWHLILADFLKLDLAGLPDPKPNKVVANIPYNITGPILIKLLGTISQPQTQPFQSLVLLIQAEVASRILASPADKAYGALSLRVQYLAKPEKICHVPPTAFFPPPKVDSTVIRLTPQPPLIPCDCPPLLDELIQLGFATRRKMLINTLKGRVEREVLLNAFQDLNISAQTRAENLDLKTWIQFSNWLDQAGLESVLSD</sequence>
<dbReference type="NCBIfam" id="TIGR00755">
    <property type="entry name" value="ksgA"/>
    <property type="match status" value="1"/>
</dbReference>
<feature type="binding site" evidence="7 8">
    <location>
        <position position="59"/>
    </location>
    <ligand>
        <name>S-adenosyl-L-methionine</name>
        <dbReference type="ChEBI" id="CHEBI:59789"/>
    </ligand>
</feature>
<dbReference type="EMBL" id="JAVMIP010000006">
    <property type="protein sequence ID" value="MDS3860778.1"/>
    <property type="molecule type" value="Genomic_DNA"/>
</dbReference>
<dbReference type="GO" id="GO:0052908">
    <property type="term" value="F:16S rRNA (adenine(1518)-N(6)/adenine(1519)-N(6))-dimethyltransferase activity"/>
    <property type="evidence" value="ECO:0007669"/>
    <property type="project" value="UniProtKB-EC"/>
</dbReference>
<feature type="binding site" evidence="7 8">
    <location>
        <position position="11"/>
    </location>
    <ligand>
        <name>S-adenosyl-L-methionine</name>
        <dbReference type="ChEBI" id="CHEBI:59789"/>
    </ligand>
</feature>
<comment type="function">
    <text evidence="7">Specifically dimethylates two adjacent adenosines (A1518 and A1519) in the loop of a conserved hairpin near the 3'-end of 16S rRNA in the 30S particle. May play a critical role in biogenesis of 30S subunits.</text>
</comment>
<name>A0AAE4FR54_9CYAN</name>
<dbReference type="PANTHER" id="PTHR11727">
    <property type="entry name" value="DIMETHYLADENOSINE TRANSFERASE"/>
    <property type="match status" value="1"/>
</dbReference>
<evidence type="ECO:0000256" key="5">
    <source>
        <dbReference type="ARBA" id="ARBA00022691"/>
    </source>
</evidence>
<accession>A0AAE4FR54</accession>
<gene>
    <name evidence="7 10" type="primary">rsmA</name>
    <name evidence="7" type="synonym">ksgA</name>
    <name evidence="10" type="ORF">RIF25_08115</name>
</gene>
<dbReference type="InterPro" id="IPR001737">
    <property type="entry name" value="KsgA/Erm"/>
</dbReference>
<feature type="binding site" evidence="7 8">
    <location>
        <position position="83"/>
    </location>
    <ligand>
        <name>S-adenosyl-L-methionine</name>
        <dbReference type="ChEBI" id="CHEBI:59789"/>
    </ligand>
</feature>
<comment type="caution">
    <text evidence="10">The sequence shown here is derived from an EMBL/GenBank/DDBJ whole genome shotgun (WGS) entry which is preliminary data.</text>
</comment>
<reference evidence="11" key="1">
    <citation type="submission" date="2023-07" db="EMBL/GenBank/DDBJ databases">
        <authorList>
            <person name="Luz R."/>
            <person name="Cordeiro R."/>
            <person name="Fonseca A."/>
            <person name="Goncalves V."/>
        </authorList>
    </citation>
    <scope>NUCLEOTIDE SEQUENCE [LARGE SCALE GENOMIC DNA]</scope>
    <source>
        <strain evidence="11">BACA0444</strain>
    </source>
</reference>
<feature type="binding site" evidence="7 8">
    <location>
        <position position="13"/>
    </location>
    <ligand>
        <name>S-adenosyl-L-methionine</name>
        <dbReference type="ChEBI" id="CHEBI:59789"/>
    </ligand>
</feature>
<organism evidence="10 11">
    <name type="scientific">Pseudocalidococcus azoricus BACA0444</name>
    <dbReference type="NCBI Taxonomy" id="2918990"/>
    <lineage>
        <taxon>Bacteria</taxon>
        <taxon>Bacillati</taxon>
        <taxon>Cyanobacteriota</taxon>
        <taxon>Cyanophyceae</taxon>
        <taxon>Acaryochloridales</taxon>
        <taxon>Thermosynechococcaceae</taxon>
        <taxon>Pseudocalidococcus</taxon>
        <taxon>Pseudocalidococcus azoricus</taxon>
    </lineage>
</organism>
<evidence type="ECO:0000256" key="6">
    <source>
        <dbReference type="ARBA" id="ARBA00022884"/>
    </source>
</evidence>
<keyword evidence="1 7" id="KW-0963">Cytoplasm</keyword>
<feature type="binding site" evidence="7 8">
    <location>
        <position position="103"/>
    </location>
    <ligand>
        <name>S-adenosyl-L-methionine</name>
        <dbReference type="ChEBI" id="CHEBI:59789"/>
    </ligand>
</feature>
<dbReference type="PROSITE" id="PS01131">
    <property type="entry name" value="RRNA_A_DIMETH"/>
    <property type="match status" value="1"/>
</dbReference>
<evidence type="ECO:0000313" key="10">
    <source>
        <dbReference type="EMBL" id="MDS3860778.1"/>
    </source>
</evidence>
<evidence type="ECO:0000256" key="4">
    <source>
        <dbReference type="ARBA" id="ARBA00022679"/>
    </source>
</evidence>
<dbReference type="HAMAP" id="MF_00607">
    <property type="entry name" value="16SrRNA_methyltr_A"/>
    <property type="match status" value="1"/>
</dbReference>
<dbReference type="PROSITE" id="PS51689">
    <property type="entry name" value="SAM_RNA_A_N6_MT"/>
    <property type="match status" value="1"/>
</dbReference>
<proteinExistence type="inferred from homology"/>
<evidence type="ECO:0000256" key="1">
    <source>
        <dbReference type="ARBA" id="ARBA00022490"/>
    </source>
</evidence>
<dbReference type="InterPro" id="IPR029063">
    <property type="entry name" value="SAM-dependent_MTases_sf"/>
</dbReference>
<dbReference type="RefSeq" id="WP_322878043.1">
    <property type="nucleotide sequence ID" value="NZ_JAVMIP010000006.1"/>
</dbReference>
<evidence type="ECO:0000256" key="2">
    <source>
        <dbReference type="ARBA" id="ARBA00022552"/>
    </source>
</evidence>
<keyword evidence="2 7" id="KW-0698">rRNA processing</keyword>
<comment type="subcellular location">
    <subcellularLocation>
        <location evidence="7">Cytoplasm</location>
    </subcellularLocation>
</comment>
<dbReference type="InterPro" id="IPR020596">
    <property type="entry name" value="rRNA_Ade_Mease_Trfase_CS"/>
</dbReference>
<evidence type="ECO:0000256" key="3">
    <source>
        <dbReference type="ARBA" id="ARBA00022603"/>
    </source>
</evidence>
<dbReference type="Proteomes" id="UP001268256">
    <property type="component" value="Unassembled WGS sequence"/>
</dbReference>
<keyword evidence="3 7" id="KW-0489">Methyltransferase</keyword>
<feature type="domain" description="Ribosomal RNA adenine methylase transferase N-terminal" evidence="9">
    <location>
        <begin position="18"/>
        <end position="193"/>
    </location>
</feature>
<dbReference type="EC" id="2.1.1.182" evidence="7"/>
<evidence type="ECO:0000256" key="8">
    <source>
        <dbReference type="PROSITE-ProRule" id="PRU01026"/>
    </source>
</evidence>
<dbReference type="SMART" id="SM00650">
    <property type="entry name" value="rADc"/>
    <property type="match status" value="1"/>
</dbReference>
<keyword evidence="11" id="KW-1185">Reference proteome</keyword>
<protein>
    <recommendedName>
        <fullName evidence="7">Ribosomal RNA small subunit methyltransferase A</fullName>
        <ecNumber evidence="7">2.1.1.182</ecNumber>
    </recommendedName>
    <alternativeName>
        <fullName evidence="7">16S rRNA (adenine(1518)-N(6)/adenine(1519)-N(6))-dimethyltransferase</fullName>
    </alternativeName>
    <alternativeName>
        <fullName evidence="7">16S rRNA dimethyladenosine transferase</fullName>
    </alternativeName>
    <alternativeName>
        <fullName evidence="7">16S rRNA dimethylase</fullName>
    </alternativeName>
    <alternativeName>
        <fullName evidence="7">S-adenosylmethionine-6-N', N'-adenosyl(rRNA) dimethyltransferase</fullName>
    </alternativeName>
</protein>
<dbReference type="AlphaFoldDB" id="A0AAE4FR54"/>
<dbReference type="SUPFAM" id="SSF53335">
    <property type="entry name" value="S-adenosyl-L-methionine-dependent methyltransferases"/>
    <property type="match status" value="1"/>
</dbReference>
<dbReference type="InterPro" id="IPR023165">
    <property type="entry name" value="rRNA_Ade_diMease-like_C"/>
</dbReference>
<comment type="catalytic activity">
    <reaction evidence="7">
        <text>adenosine(1518)/adenosine(1519) in 16S rRNA + 4 S-adenosyl-L-methionine = N(6)-dimethyladenosine(1518)/N(6)-dimethyladenosine(1519) in 16S rRNA + 4 S-adenosyl-L-homocysteine + 4 H(+)</text>
        <dbReference type="Rhea" id="RHEA:19609"/>
        <dbReference type="Rhea" id="RHEA-COMP:10232"/>
        <dbReference type="Rhea" id="RHEA-COMP:10233"/>
        <dbReference type="ChEBI" id="CHEBI:15378"/>
        <dbReference type="ChEBI" id="CHEBI:57856"/>
        <dbReference type="ChEBI" id="CHEBI:59789"/>
        <dbReference type="ChEBI" id="CHEBI:74411"/>
        <dbReference type="ChEBI" id="CHEBI:74493"/>
        <dbReference type="EC" id="2.1.1.182"/>
    </reaction>
</comment>
<dbReference type="CDD" id="cd02440">
    <property type="entry name" value="AdoMet_MTases"/>
    <property type="match status" value="1"/>
</dbReference>
<evidence type="ECO:0000259" key="9">
    <source>
        <dbReference type="SMART" id="SM00650"/>
    </source>
</evidence>
<dbReference type="PANTHER" id="PTHR11727:SF7">
    <property type="entry name" value="DIMETHYLADENOSINE TRANSFERASE-RELATED"/>
    <property type="match status" value="1"/>
</dbReference>
<keyword evidence="5 7" id="KW-0949">S-adenosyl-L-methionine</keyword>
<evidence type="ECO:0000256" key="7">
    <source>
        <dbReference type="HAMAP-Rule" id="MF_00607"/>
    </source>
</evidence>